<sequence length="170" mass="18955">MPYLHESLTLPGQVSTRHSLLRERPSGLLVASQELDVVFGVTTISDPDYATSLHQSSFVIPTLEEIIKFSGEITPERAVLQCQETGPEALRRSTSEFMSKIMRHFGGRVMLMVNISSDPELTEKHAAECRAFLEALQESMGVQFDPKTSTALRDQQTTPTHRNDGTGFYL</sequence>
<proteinExistence type="predicted"/>
<dbReference type="HOGENOM" id="CLU_1567851_0_0_0"/>
<reference evidence="2 3" key="1">
    <citation type="journal article" date="2013" name="Nat. Biotechnol.">
        <title>Genome sequences of rare, uncultured bacteria obtained by differential coverage binning of multiple metagenomes.</title>
        <authorList>
            <person name="Albertsen M."/>
            <person name="Hugenholtz P."/>
            <person name="Skarshewski A."/>
            <person name="Nielsen K.L."/>
            <person name="Tyson G.W."/>
            <person name="Nielsen P.H."/>
        </authorList>
    </citation>
    <scope>NUCLEOTIDE SEQUENCE [LARGE SCALE GENOMIC DNA]</scope>
    <source>
        <strain evidence="2">TM71</strain>
    </source>
</reference>
<accession>R4PW56</accession>
<dbReference type="KEGG" id="saal:L336_0793"/>
<protein>
    <submittedName>
        <fullName evidence="2">Uncharacterized protein</fullName>
    </submittedName>
</protein>
<dbReference type="Proteomes" id="UP000013893">
    <property type="component" value="Chromosome"/>
</dbReference>
<dbReference type="RefSeq" id="WP_015641945.1">
    <property type="nucleotide sequence ID" value="NC_021219.1"/>
</dbReference>
<dbReference type="AlphaFoldDB" id="R4PW56"/>
<evidence type="ECO:0000313" key="2">
    <source>
        <dbReference type="EMBL" id="AGL62495.1"/>
    </source>
</evidence>
<dbReference type="EMBL" id="CP005957">
    <property type="protein sequence ID" value="AGL62495.1"/>
    <property type="molecule type" value="Genomic_DNA"/>
</dbReference>
<dbReference type="STRING" id="1332188.L336_0793"/>
<gene>
    <name evidence="2" type="ORF">L336_0793</name>
</gene>
<keyword evidence="3" id="KW-1185">Reference proteome</keyword>
<feature type="compositionally biased region" description="Polar residues" evidence="1">
    <location>
        <begin position="148"/>
        <end position="160"/>
    </location>
</feature>
<name>R4PW56_9BACT</name>
<evidence type="ECO:0000256" key="1">
    <source>
        <dbReference type="SAM" id="MobiDB-lite"/>
    </source>
</evidence>
<organism evidence="2 3">
    <name type="scientific">Candidatus Saccharimonas aalborgensis</name>
    <dbReference type="NCBI Taxonomy" id="1332188"/>
    <lineage>
        <taxon>Bacteria</taxon>
        <taxon>Candidatus Saccharimonadota</taxon>
        <taxon>Candidatus Saccharimonadia</taxon>
        <taxon>Candidatus Saccharimonadales</taxon>
        <taxon>Candidatus Saccharimonadaceae</taxon>
        <taxon>Candidatus Saccharimonas</taxon>
    </lineage>
</organism>
<feature type="region of interest" description="Disordered" evidence="1">
    <location>
        <begin position="148"/>
        <end position="170"/>
    </location>
</feature>
<evidence type="ECO:0000313" key="3">
    <source>
        <dbReference type="Proteomes" id="UP000013893"/>
    </source>
</evidence>